<dbReference type="InterPro" id="IPR045524">
    <property type="entry name" value="DUF6473"/>
</dbReference>
<evidence type="ECO:0000259" key="1">
    <source>
        <dbReference type="Pfam" id="PF20078"/>
    </source>
</evidence>
<keyword evidence="3" id="KW-1185">Reference proteome</keyword>
<dbReference type="AlphaFoldDB" id="A0A0M6YK77"/>
<evidence type="ECO:0000313" key="2">
    <source>
        <dbReference type="EMBL" id="CTQ50075.1"/>
    </source>
</evidence>
<sequence>MSYEGQTDGLDYYPCYYGGSRIPFRGPAVPLDGAYTVVIGGCEVYGRYVEDPFTDQLAELTGRRVVNLGVRNAGLDVFSFDDRLLRVLSRAEVAIVQLTGAHNISNRFYTVHPRRNDRFLEAARPLTNLYRDIDFSDFSFTRHMLVTLRRRCPERFARVQVELAEAWHARMKLLLSRISGTRVLLHIENRNDYGLGSEPAFVSVEMIESLEGAFDKIVQCDVSSNLGDSRLDDMVFPGTERDAALRMMSTDAHEQVAAALARTVRRSNGMAA</sequence>
<dbReference type="Proteomes" id="UP000049222">
    <property type="component" value="Unassembled WGS sequence"/>
</dbReference>
<proteinExistence type="predicted"/>
<name>A0A0M6YK77_9RHOB</name>
<gene>
    <name evidence="2" type="ORF">JDO7802_02093</name>
</gene>
<dbReference type="EMBL" id="CXSU01000012">
    <property type="protein sequence ID" value="CTQ50075.1"/>
    <property type="molecule type" value="Genomic_DNA"/>
</dbReference>
<protein>
    <recommendedName>
        <fullName evidence="1">DUF6473 domain-containing protein</fullName>
    </recommendedName>
</protein>
<dbReference type="STRING" id="420998.JDO7802_02093"/>
<organism evidence="2 3">
    <name type="scientific">Jannaschia donghaensis</name>
    <dbReference type="NCBI Taxonomy" id="420998"/>
    <lineage>
        <taxon>Bacteria</taxon>
        <taxon>Pseudomonadati</taxon>
        <taxon>Pseudomonadota</taxon>
        <taxon>Alphaproteobacteria</taxon>
        <taxon>Rhodobacterales</taxon>
        <taxon>Roseobacteraceae</taxon>
        <taxon>Jannaschia</taxon>
    </lineage>
</organism>
<evidence type="ECO:0000313" key="3">
    <source>
        <dbReference type="Proteomes" id="UP000049222"/>
    </source>
</evidence>
<dbReference type="RefSeq" id="WP_055085298.1">
    <property type="nucleotide sequence ID" value="NZ_CXSU01000012.1"/>
</dbReference>
<dbReference type="OrthoDB" id="7838347at2"/>
<accession>A0A0M6YK77</accession>
<feature type="domain" description="DUF6473" evidence="1">
    <location>
        <begin position="1"/>
        <end position="266"/>
    </location>
</feature>
<dbReference type="Pfam" id="PF20078">
    <property type="entry name" value="DUF6473"/>
    <property type="match status" value="1"/>
</dbReference>
<reference evidence="2 3" key="1">
    <citation type="submission" date="2015-07" db="EMBL/GenBank/DDBJ databases">
        <authorList>
            <person name="Noorani M."/>
        </authorList>
    </citation>
    <scope>NUCLEOTIDE SEQUENCE [LARGE SCALE GENOMIC DNA]</scope>
    <source>
        <strain evidence="2 3">CECT 7802</strain>
    </source>
</reference>